<dbReference type="AlphaFoldDB" id="A0A382GNC2"/>
<name>A0A382GNC2_9ZZZZ</name>
<protein>
    <submittedName>
        <fullName evidence="1">Uncharacterized protein</fullName>
    </submittedName>
</protein>
<gene>
    <name evidence="1" type="ORF">METZ01_LOCUS229504</name>
</gene>
<organism evidence="1">
    <name type="scientific">marine metagenome</name>
    <dbReference type="NCBI Taxonomy" id="408172"/>
    <lineage>
        <taxon>unclassified sequences</taxon>
        <taxon>metagenomes</taxon>
        <taxon>ecological metagenomes</taxon>
    </lineage>
</organism>
<dbReference type="EMBL" id="UINC01056520">
    <property type="protein sequence ID" value="SVB76650.1"/>
    <property type="molecule type" value="Genomic_DNA"/>
</dbReference>
<proteinExistence type="predicted"/>
<evidence type="ECO:0000313" key="1">
    <source>
        <dbReference type="EMBL" id="SVB76650.1"/>
    </source>
</evidence>
<sequence>MDSQSQTAFIGSGKPECFQSVWTISPPRRARDALACYQGHSTISTIFSPQVVSAPSGGVPPAWLRIAVSVETDLGFPEFIPFIFRLSRRSAPFDESTALTN</sequence>
<accession>A0A382GNC2</accession>
<reference evidence="1" key="1">
    <citation type="submission" date="2018-05" db="EMBL/GenBank/DDBJ databases">
        <authorList>
            <person name="Lanie J.A."/>
            <person name="Ng W.-L."/>
            <person name="Kazmierczak K.M."/>
            <person name="Andrzejewski T.M."/>
            <person name="Davidsen T.M."/>
            <person name="Wayne K.J."/>
            <person name="Tettelin H."/>
            <person name="Glass J.I."/>
            <person name="Rusch D."/>
            <person name="Podicherti R."/>
            <person name="Tsui H.-C.T."/>
            <person name="Winkler M.E."/>
        </authorList>
    </citation>
    <scope>NUCLEOTIDE SEQUENCE</scope>
</reference>